<name>Z9JM59_9GAMM</name>
<sequence length="35" mass="4195">MVALLFHKYFRHLKLELLLNVYLMHTSVLLLKSLP</sequence>
<proteinExistence type="predicted"/>
<evidence type="ECO:0000313" key="1">
    <source>
        <dbReference type="EMBL" id="EWS79259.1"/>
    </source>
</evidence>
<accession>Z9JM59</accession>
<protein>
    <submittedName>
        <fullName evidence="1">Uncharacterized protein</fullName>
    </submittedName>
</protein>
<dbReference type="EMBL" id="JDSQ01000002">
    <property type="protein sequence ID" value="EWS79259.1"/>
    <property type="molecule type" value="Genomic_DNA"/>
</dbReference>
<organism evidence="1 2">
    <name type="scientific">Xylella taiwanensis</name>
    <dbReference type="NCBI Taxonomy" id="1444770"/>
    <lineage>
        <taxon>Bacteria</taxon>
        <taxon>Pseudomonadati</taxon>
        <taxon>Pseudomonadota</taxon>
        <taxon>Gammaproteobacteria</taxon>
        <taxon>Lysobacterales</taxon>
        <taxon>Lysobacteraceae</taxon>
        <taxon>Xylella</taxon>
    </lineage>
</organism>
<gene>
    <name evidence="1" type="ORF">AF72_01540</name>
</gene>
<evidence type="ECO:0000313" key="2">
    <source>
        <dbReference type="Proteomes" id="UP000020406"/>
    </source>
</evidence>
<comment type="caution">
    <text evidence="1">The sequence shown here is derived from an EMBL/GenBank/DDBJ whole genome shotgun (WGS) entry which is preliminary data.</text>
</comment>
<dbReference type="Proteomes" id="UP000020406">
    <property type="component" value="Unassembled WGS sequence"/>
</dbReference>
<reference evidence="1 2" key="1">
    <citation type="journal article" date="2014" name="Genome Announc.">
        <title>Draft Genome Sequence of Xylella fastidiosa Pear Leaf Scorch Strain in Taiwan.</title>
        <authorList>
            <person name="Su C.C."/>
            <person name="Deng W.L."/>
            <person name="Jan F.J."/>
            <person name="Chang C.J."/>
            <person name="Huang H."/>
            <person name="Chen J."/>
        </authorList>
    </citation>
    <scope>NUCLEOTIDE SEQUENCE [LARGE SCALE GENOMIC DNA]</scope>
    <source>
        <strain evidence="1 2">PLS229</strain>
    </source>
</reference>
<dbReference type="AlphaFoldDB" id="Z9JM59"/>